<gene>
    <name evidence="4" type="ordered locus">SCATT_33630</name>
</gene>
<dbReference type="KEGG" id="scy:SCATT_33630"/>
<dbReference type="eggNOG" id="COG2172">
    <property type="taxonomic scope" value="Bacteria"/>
</dbReference>
<dbReference type="InterPro" id="IPR050267">
    <property type="entry name" value="Anti-sigma-factor_SerPK"/>
</dbReference>
<dbReference type="EMBL" id="CP003219">
    <property type="protein sequence ID" value="AEW95734.1"/>
    <property type="molecule type" value="Genomic_DNA"/>
</dbReference>
<reference evidence="5" key="1">
    <citation type="submission" date="2011-12" db="EMBL/GenBank/DDBJ databases">
        <title>Complete genome sequence of Streptomyces cattleya strain DSM 46488.</title>
        <authorList>
            <person name="Ou H.-Y."/>
            <person name="Li P."/>
            <person name="Zhao C."/>
            <person name="O'Hagan D."/>
            <person name="Deng Z."/>
        </authorList>
    </citation>
    <scope>NUCLEOTIDE SEQUENCE [LARGE SCALE GENOMIC DNA]</scope>
    <source>
        <strain evidence="5">ATCC 35852 / DSM 46488 / JCM 4925 / NBRC 14057 / NRRL 8057</strain>
    </source>
</reference>
<evidence type="ECO:0000256" key="1">
    <source>
        <dbReference type="ARBA" id="ARBA00022527"/>
    </source>
</evidence>
<evidence type="ECO:0000256" key="2">
    <source>
        <dbReference type="SAM" id="MobiDB-lite"/>
    </source>
</evidence>
<dbReference type="PANTHER" id="PTHR35526:SF3">
    <property type="entry name" value="ANTI-SIGMA-F FACTOR RSBW"/>
    <property type="match status" value="1"/>
</dbReference>
<feature type="region of interest" description="Disordered" evidence="2">
    <location>
        <begin position="73"/>
        <end position="92"/>
    </location>
</feature>
<organism evidence="4 5">
    <name type="scientific">Streptantibioticus cattleyicolor (strain ATCC 35852 / DSM 46488 / JCM 4925 / NBRC 14057 / NRRL 8057)</name>
    <name type="common">Streptomyces cattleya</name>
    <dbReference type="NCBI Taxonomy" id="1003195"/>
    <lineage>
        <taxon>Bacteria</taxon>
        <taxon>Bacillati</taxon>
        <taxon>Actinomycetota</taxon>
        <taxon>Actinomycetes</taxon>
        <taxon>Kitasatosporales</taxon>
        <taxon>Streptomycetaceae</taxon>
        <taxon>Streptantibioticus</taxon>
    </lineage>
</organism>
<sequence length="134" mass="15049">MTGRFPRTDVSVPAARSLVRHALAQWHVIDRSDDVLLCLTELATNAVRHGLRADDHFLVKAGMDGGRLRVEVHDTSRRRPRPRHPNTQDPTGRGLLLVETLADEWGVRPRAPRGKVVWIEFTITAQHLAEVPST</sequence>
<dbReference type="InterPro" id="IPR003594">
    <property type="entry name" value="HATPase_dom"/>
</dbReference>
<dbReference type="HOGENOM" id="CLU_090336_4_4_11"/>
<proteinExistence type="predicted"/>
<dbReference type="PATRIC" id="fig|1003195.29.peg.3357"/>
<dbReference type="PANTHER" id="PTHR35526">
    <property type="entry name" value="ANTI-SIGMA-F FACTOR RSBW-RELATED"/>
    <property type="match status" value="1"/>
</dbReference>
<dbReference type="STRING" id="1003195.SCATT_33630"/>
<evidence type="ECO:0000313" key="4">
    <source>
        <dbReference type="EMBL" id="AEW95734.1"/>
    </source>
</evidence>
<dbReference type="InterPro" id="IPR036890">
    <property type="entry name" value="HATPase_C_sf"/>
</dbReference>
<keyword evidence="5" id="KW-1185">Reference proteome</keyword>
<dbReference type="RefSeq" id="WP_014628154.1">
    <property type="nucleotide sequence ID" value="NC_016111.1"/>
</dbReference>
<dbReference type="Proteomes" id="UP000007842">
    <property type="component" value="Chromosome"/>
</dbReference>
<keyword evidence="1" id="KW-0723">Serine/threonine-protein kinase</keyword>
<dbReference type="SUPFAM" id="SSF55874">
    <property type="entry name" value="ATPase domain of HSP90 chaperone/DNA topoisomerase II/histidine kinase"/>
    <property type="match status" value="1"/>
</dbReference>
<evidence type="ECO:0000313" key="5">
    <source>
        <dbReference type="Proteomes" id="UP000007842"/>
    </source>
</evidence>
<keyword evidence="1" id="KW-0808">Transferase</keyword>
<feature type="domain" description="Histidine kinase/HSP90-like ATPase" evidence="3">
    <location>
        <begin position="6"/>
        <end position="119"/>
    </location>
</feature>
<dbReference type="GO" id="GO:0004674">
    <property type="term" value="F:protein serine/threonine kinase activity"/>
    <property type="evidence" value="ECO:0007669"/>
    <property type="project" value="UniProtKB-KW"/>
</dbReference>
<dbReference type="CDD" id="cd16936">
    <property type="entry name" value="HATPase_RsbW-like"/>
    <property type="match status" value="1"/>
</dbReference>
<dbReference type="Pfam" id="PF13581">
    <property type="entry name" value="HATPase_c_2"/>
    <property type="match status" value="1"/>
</dbReference>
<name>G8WQX5_STREN</name>
<protein>
    <recommendedName>
        <fullName evidence="3">Histidine kinase/HSP90-like ATPase domain-containing protein</fullName>
    </recommendedName>
</protein>
<evidence type="ECO:0000259" key="3">
    <source>
        <dbReference type="Pfam" id="PF13581"/>
    </source>
</evidence>
<dbReference type="AlphaFoldDB" id="G8WQX5"/>
<accession>G8WQX5</accession>
<keyword evidence="1" id="KW-0418">Kinase</keyword>
<dbReference type="Gene3D" id="3.30.565.10">
    <property type="entry name" value="Histidine kinase-like ATPase, C-terminal domain"/>
    <property type="match status" value="1"/>
</dbReference>